<feature type="domain" description="DUF1918" evidence="1">
    <location>
        <begin position="9"/>
        <end position="65"/>
    </location>
</feature>
<accession>A0A542EL46</accession>
<gene>
    <name evidence="2" type="ORF">FB475_0148</name>
</gene>
<reference evidence="2 3" key="1">
    <citation type="submission" date="2019-06" db="EMBL/GenBank/DDBJ databases">
        <title>Sequencing the genomes of 1000 actinobacteria strains.</title>
        <authorList>
            <person name="Klenk H.-P."/>
        </authorList>
    </citation>
    <scope>NUCLEOTIDE SEQUENCE [LARGE SCALE GENOMIC DNA]</scope>
    <source>
        <strain evidence="2 3">DSM 17305</strain>
    </source>
</reference>
<evidence type="ECO:0000313" key="2">
    <source>
        <dbReference type="EMBL" id="TQJ16062.1"/>
    </source>
</evidence>
<dbReference type="Proteomes" id="UP000316298">
    <property type="component" value="Unassembled WGS sequence"/>
</dbReference>
<comment type="caution">
    <text evidence="2">The sequence shown here is derived from an EMBL/GenBank/DDBJ whole genome shotgun (WGS) entry which is preliminary data.</text>
</comment>
<sequence length="72" mass="7700">MVKEVGVVKAVAGDQVVVEGSHVMAHRREGQIVEVHDPSGAPPYLVHWTDTDSDSLFFPGPDAHIVHTGETG</sequence>
<dbReference type="Pfam" id="PF08940">
    <property type="entry name" value="DUF1918"/>
    <property type="match status" value="1"/>
</dbReference>
<protein>
    <submittedName>
        <fullName evidence="2">Uncharacterized protein DUF1918</fullName>
    </submittedName>
</protein>
<dbReference type="InterPro" id="IPR015035">
    <property type="entry name" value="DUF1918"/>
</dbReference>
<proteinExistence type="predicted"/>
<keyword evidence="3" id="KW-1185">Reference proteome</keyword>
<dbReference type="Gene3D" id="2.30.30.440">
    <property type="entry name" value="Domain of unknown function DUF1918"/>
    <property type="match status" value="1"/>
</dbReference>
<dbReference type="SUPFAM" id="SSF50118">
    <property type="entry name" value="Cell growth inhibitor/plasmid maintenance toxic component"/>
    <property type="match status" value="1"/>
</dbReference>
<evidence type="ECO:0000259" key="1">
    <source>
        <dbReference type="Pfam" id="PF08940"/>
    </source>
</evidence>
<dbReference type="EMBL" id="VFMM01000001">
    <property type="protein sequence ID" value="TQJ16062.1"/>
    <property type="molecule type" value="Genomic_DNA"/>
</dbReference>
<dbReference type="AlphaFoldDB" id="A0A542EL46"/>
<evidence type="ECO:0000313" key="3">
    <source>
        <dbReference type="Proteomes" id="UP000316298"/>
    </source>
</evidence>
<organism evidence="2 3">
    <name type="scientific">Kribbella jejuensis</name>
    <dbReference type="NCBI Taxonomy" id="236068"/>
    <lineage>
        <taxon>Bacteria</taxon>
        <taxon>Bacillati</taxon>
        <taxon>Actinomycetota</taxon>
        <taxon>Actinomycetes</taxon>
        <taxon>Propionibacteriales</taxon>
        <taxon>Kribbellaceae</taxon>
        <taxon>Kribbella</taxon>
    </lineage>
</organism>
<name>A0A542EL46_9ACTN</name>